<accession>A0A2R4XGV8</accession>
<keyword evidence="1" id="KW-0472">Membrane</keyword>
<dbReference type="InterPro" id="IPR045781">
    <property type="entry name" value="SxtJ"/>
</dbReference>
<protein>
    <recommendedName>
        <fullName evidence="4">SxtJ</fullName>
    </recommendedName>
</protein>
<dbReference type="EMBL" id="CP028901">
    <property type="protein sequence ID" value="AWB33057.1"/>
    <property type="molecule type" value="Genomic_DNA"/>
</dbReference>
<evidence type="ECO:0000313" key="3">
    <source>
        <dbReference type="Proteomes" id="UP000244571"/>
    </source>
</evidence>
<gene>
    <name evidence="2" type="ORF">DBV39_04235</name>
</gene>
<feature type="transmembrane region" description="Helical" evidence="1">
    <location>
        <begin position="90"/>
        <end position="109"/>
    </location>
</feature>
<evidence type="ECO:0008006" key="4">
    <source>
        <dbReference type="Google" id="ProtNLM"/>
    </source>
</evidence>
<dbReference type="KEGG" id="boz:DBV39_04235"/>
<evidence type="ECO:0000256" key="1">
    <source>
        <dbReference type="SAM" id="Phobius"/>
    </source>
</evidence>
<reference evidence="2 3" key="1">
    <citation type="submission" date="2018-04" db="EMBL/GenBank/DDBJ databases">
        <title>Bordetella sp. HZ20 isolated from seawater.</title>
        <authorList>
            <person name="Sun C."/>
        </authorList>
    </citation>
    <scope>NUCLEOTIDE SEQUENCE [LARGE SCALE GENOMIC DNA]</scope>
    <source>
        <strain evidence="2 3">HZ20</strain>
    </source>
</reference>
<feature type="transmembrane region" description="Helical" evidence="1">
    <location>
        <begin position="48"/>
        <end position="69"/>
    </location>
</feature>
<keyword evidence="1" id="KW-0812">Transmembrane</keyword>
<proteinExistence type="predicted"/>
<dbReference type="RefSeq" id="WP_108620487.1">
    <property type="nucleotide sequence ID" value="NZ_CP028901.1"/>
</dbReference>
<dbReference type="OrthoDB" id="7375605at2"/>
<dbReference type="Pfam" id="PF19588">
    <property type="entry name" value="SxtJ"/>
    <property type="match status" value="1"/>
</dbReference>
<dbReference type="Proteomes" id="UP000244571">
    <property type="component" value="Chromosome"/>
</dbReference>
<sequence length="141" mass="16036">MPYQTHLVAILALKNRETKVSNRVFGFVWCFIIGFFATLPLWRAEPVHMPTAVVAVSLALVAIVAPGLLTVPNRLWTRFGKKVNGVMSNVVLFMIYFLFITPGAALLRLCGRNQLELRFDPKTDTYWTERPSDTTNFTQPY</sequence>
<keyword evidence="1" id="KW-1133">Transmembrane helix</keyword>
<name>A0A2R4XGV8_9BURK</name>
<feature type="transmembrane region" description="Helical" evidence="1">
    <location>
        <begin position="24"/>
        <end position="42"/>
    </location>
</feature>
<evidence type="ECO:0000313" key="2">
    <source>
        <dbReference type="EMBL" id="AWB33057.1"/>
    </source>
</evidence>
<keyword evidence="3" id="KW-1185">Reference proteome</keyword>
<dbReference type="AlphaFoldDB" id="A0A2R4XGV8"/>
<organism evidence="2 3">
    <name type="scientific">Orrella marina</name>
    <dbReference type="NCBI Taxonomy" id="2163011"/>
    <lineage>
        <taxon>Bacteria</taxon>
        <taxon>Pseudomonadati</taxon>
        <taxon>Pseudomonadota</taxon>
        <taxon>Betaproteobacteria</taxon>
        <taxon>Burkholderiales</taxon>
        <taxon>Alcaligenaceae</taxon>
        <taxon>Orrella</taxon>
    </lineage>
</organism>